<evidence type="ECO:0000313" key="2">
    <source>
        <dbReference type="Proteomes" id="UP000005317"/>
    </source>
</evidence>
<gene>
    <name evidence="1" type="ORF">Thini_4304</name>
</gene>
<organism evidence="1 2">
    <name type="scientific">Thiothrix nivea (strain ATCC 35100 / DSM 5205 / JP2)</name>
    <dbReference type="NCBI Taxonomy" id="870187"/>
    <lineage>
        <taxon>Bacteria</taxon>
        <taxon>Pseudomonadati</taxon>
        <taxon>Pseudomonadota</taxon>
        <taxon>Gammaproteobacteria</taxon>
        <taxon>Thiotrichales</taxon>
        <taxon>Thiotrichaceae</taxon>
        <taxon>Thiothrix</taxon>
    </lineage>
</organism>
<sequence precursor="true">MFPLNFVVGAAVGAATTYVYKDEPAKQWLSETGNKLKEGANSFMASFKKKSEDTTEVAGKVVESTAEEVIEKAEDVKEAVAAKA</sequence>
<reference evidence="2" key="1">
    <citation type="journal article" date="2011" name="Stand. Genomic Sci.">
        <title>Genome sequence of the filamentous, gliding Thiothrix nivea neotype strain (JP2(T)).</title>
        <authorList>
            <person name="Lapidus A."/>
            <person name="Nolan M."/>
            <person name="Lucas S."/>
            <person name="Glavina Del Rio T."/>
            <person name="Tice H."/>
            <person name="Cheng J.F."/>
            <person name="Tapia R."/>
            <person name="Han C."/>
            <person name="Goodwin L."/>
            <person name="Pitluck S."/>
            <person name="Liolios K."/>
            <person name="Pagani I."/>
            <person name="Ivanova N."/>
            <person name="Huntemann M."/>
            <person name="Mavromatis K."/>
            <person name="Mikhailova N."/>
            <person name="Pati A."/>
            <person name="Chen A."/>
            <person name="Palaniappan K."/>
            <person name="Land M."/>
            <person name="Brambilla E.M."/>
            <person name="Rohde M."/>
            <person name="Abt B."/>
            <person name="Verbarg S."/>
            <person name="Goker M."/>
            <person name="Bristow J."/>
            <person name="Eisen J.A."/>
            <person name="Markowitz V."/>
            <person name="Hugenholtz P."/>
            <person name="Kyrpides N.C."/>
            <person name="Klenk H.P."/>
            <person name="Woyke T."/>
        </authorList>
    </citation>
    <scope>NUCLEOTIDE SEQUENCE [LARGE SCALE GENOMIC DNA]</scope>
    <source>
        <strain evidence="2">ATCC 35100 / DSM 5205 / JP2</strain>
    </source>
</reference>
<dbReference type="Proteomes" id="UP000005317">
    <property type="component" value="Unassembled WGS sequence"/>
</dbReference>
<dbReference type="RefSeq" id="WP_002710654.1">
    <property type="nucleotide sequence ID" value="NZ_JH651384.1"/>
</dbReference>
<dbReference type="EMBL" id="JH651384">
    <property type="protein sequence ID" value="EIJ36786.1"/>
    <property type="molecule type" value="Genomic_DNA"/>
</dbReference>
<dbReference type="OrthoDB" id="9988985at2"/>
<evidence type="ECO:0008006" key="3">
    <source>
        <dbReference type="Google" id="ProtNLM"/>
    </source>
</evidence>
<protein>
    <recommendedName>
        <fullName evidence="3">YtxH domain-containing protein</fullName>
    </recommendedName>
</protein>
<dbReference type="AlphaFoldDB" id="A0A656HMN5"/>
<accession>A0A656HMN5</accession>
<name>A0A656HMN5_THINJ</name>
<keyword evidence="2" id="KW-1185">Reference proteome</keyword>
<evidence type="ECO:0000313" key="1">
    <source>
        <dbReference type="EMBL" id="EIJ36786.1"/>
    </source>
</evidence>
<proteinExistence type="predicted"/>